<feature type="compositionally biased region" description="Low complexity" evidence="1">
    <location>
        <begin position="119"/>
        <end position="130"/>
    </location>
</feature>
<dbReference type="EMBL" id="JACHJG010000003">
    <property type="protein sequence ID" value="MBB4885676.1"/>
    <property type="molecule type" value="Genomic_DNA"/>
</dbReference>
<proteinExistence type="predicted"/>
<evidence type="ECO:0000313" key="2">
    <source>
        <dbReference type="EMBL" id="MBB4885676.1"/>
    </source>
</evidence>
<keyword evidence="3" id="KW-1185">Reference proteome</keyword>
<accession>A0A7W7L9N8</accession>
<evidence type="ECO:0000313" key="3">
    <source>
        <dbReference type="Proteomes" id="UP000556436"/>
    </source>
</evidence>
<comment type="caution">
    <text evidence="2">The sequence shown here is derived from an EMBL/GenBank/DDBJ whole genome shotgun (WGS) entry which is preliminary data.</text>
</comment>
<reference evidence="2 3" key="1">
    <citation type="submission" date="2020-08" db="EMBL/GenBank/DDBJ databases">
        <title>Genomic Encyclopedia of Type Strains, Phase III (KMG-III): the genomes of soil and plant-associated and newly described type strains.</title>
        <authorList>
            <person name="Whitman W."/>
        </authorList>
    </citation>
    <scope>NUCLEOTIDE SEQUENCE [LARGE SCALE GENOMIC DNA]</scope>
    <source>
        <strain evidence="2 3">CECT 3265</strain>
    </source>
</reference>
<gene>
    <name evidence="2" type="ORF">FHS38_001705</name>
</gene>
<sequence length="414" mass="42786">MATDDAHEEGTAPGPAGRSRTGPRHAAPRKPLLTRLHMPAGKAVALAAMPTAVLMGMGFTPQLAQAKPLPKNPFLDGPCVTAPDQTPSGTPSGTADASPRPEPSGSTKDAGEPDRATKPGKPSSSASPAAPRKRTAAPRTSPSATATPTPSASKSTNPLDPLGIGEKLGDILTGSKSDQGDKAAPVTPPSTSPSPSASKSAGPGKPVPPTGTPADKARPSKKATPTQDPTPSGSATSSPPPTPSTSASPDASEETPCPSRAVTDENEQHAFPIQPWYLETSKLSLHGLKYEGIKEITMVNGQRKKVLKFTASALDIKDLHQIVNSGGKQYHVTGMGKTSTIRDGKVTMYTEELKGTLNLLGIPTLKVTFSPETPPPLSLPELVFTDVKIRQAGQFGGTLAIPNLHQYLTDGTYP</sequence>
<feature type="region of interest" description="Disordered" evidence="1">
    <location>
        <begin position="1"/>
        <end position="35"/>
    </location>
</feature>
<protein>
    <submittedName>
        <fullName evidence="2">Uncharacterized protein</fullName>
    </submittedName>
</protein>
<feature type="compositionally biased region" description="Low complexity" evidence="1">
    <location>
        <begin position="193"/>
        <end position="204"/>
    </location>
</feature>
<dbReference type="Proteomes" id="UP000556436">
    <property type="component" value="Unassembled WGS sequence"/>
</dbReference>
<name>A0A7W7L9N8_STRNE</name>
<dbReference type="RefSeq" id="WP_184732452.1">
    <property type="nucleotide sequence ID" value="NZ_BMRW01000010.1"/>
</dbReference>
<feature type="compositionally biased region" description="Polar residues" evidence="1">
    <location>
        <begin position="83"/>
        <end position="95"/>
    </location>
</feature>
<evidence type="ECO:0000256" key="1">
    <source>
        <dbReference type="SAM" id="MobiDB-lite"/>
    </source>
</evidence>
<organism evidence="2 3">
    <name type="scientific">Streptomyces netropsis</name>
    <name type="common">Streptoverticillium netropsis</name>
    <dbReference type="NCBI Taxonomy" id="55404"/>
    <lineage>
        <taxon>Bacteria</taxon>
        <taxon>Bacillati</taxon>
        <taxon>Actinomycetota</taxon>
        <taxon>Actinomycetes</taxon>
        <taxon>Kitasatosporales</taxon>
        <taxon>Streptomycetaceae</taxon>
        <taxon>Streptomyces</taxon>
    </lineage>
</organism>
<feature type="region of interest" description="Disordered" evidence="1">
    <location>
        <begin position="64"/>
        <end position="260"/>
    </location>
</feature>
<feature type="compositionally biased region" description="Basic and acidic residues" evidence="1">
    <location>
        <begin position="1"/>
        <end position="10"/>
    </location>
</feature>
<feature type="compositionally biased region" description="Low complexity" evidence="1">
    <location>
        <begin position="137"/>
        <end position="158"/>
    </location>
</feature>
<dbReference type="PRINTS" id="PR01217">
    <property type="entry name" value="PRICHEXTENSN"/>
</dbReference>
<dbReference type="AlphaFoldDB" id="A0A7W7L9N8"/>